<accession>G3B2P2</accession>
<dbReference type="HOGENOM" id="CLU_040330_0_0_1"/>
<evidence type="ECO:0000313" key="2">
    <source>
        <dbReference type="Proteomes" id="UP000000707"/>
    </source>
</evidence>
<dbReference type="KEGG" id="cten:18246996"/>
<keyword evidence="2" id="KW-1185">Reference proteome</keyword>
<gene>
    <name evidence="1" type="ORF">CANTEDRAFT_113509</name>
</gene>
<evidence type="ECO:0000313" key="1">
    <source>
        <dbReference type="EMBL" id="EGV65112.1"/>
    </source>
</evidence>
<dbReference type="Proteomes" id="UP000000707">
    <property type="component" value="Unassembled WGS sequence"/>
</dbReference>
<dbReference type="OrthoDB" id="4046837at2759"/>
<organism evidence="2">
    <name type="scientific">Candida tenuis (strain ATCC 10573 / BCRC 21748 / CBS 615 / JCM 9827 / NBRC 10315 / NRRL Y-1498 / VKM Y-70)</name>
    <name type="common">Yeast</name>
    <name type="synonym">Yamadazyma tenuis</name>
    <dbReference type="NCBI Taxonomy" id="590646"/>
    <lineage>
        <taxon>Eukaryota</taxon>
        <taxon>Fungi</taxon>
        <taxon>Dikarya</taxon>
        <taxon>Ascomycota</taxon>
        <taxon>Saccharomycotina</taxon>
        <taxon>Pichiomycetes</taxon>
        <taxon>Debaryomycetaceae</taxon>
        <taxon>Yamadazyma</taxon>
    </lineage>
</organism>
<dbReference type="EMBL" id="GL996515">
    <property type="protein sequence ID" value="EGV65112.1"/>
    <property type="molecule type" value="Genomic_DNA"/>
</dbReference>
<name>G3B2P2_CANTC</name>
<dbReference type="AlphaFoldDB" id="G3B2P2"/>
<reference evidence="1 2" key="1">
    <citation type="journal article" date="2011" name="Proc. Natl. Acad. Sci. U.S.A.">
        <title>Comparative genomics of xylose-fermenting fungi for enhanced biofuel production.</title>
        <authorList>
            <person name="Wohlbach D.J."/>
            <person name="Kuo A."/>
            <person name="Sato T.K."/>
            <person name="Potts K.M."/>
            <person name="Salamov A.A."/>
            <person name="LaButti K.M."/>
            <person name="Sun H."/>
            <person name="Clum A."/>
            <person name="Pangilinan J.L."/>
            <person name="Lindquist E.A."/>
            <person name="Lucas S."/>
            <person name="Lapidus A."/>
            <person name="Jin M."/>
            <person name="Gunawan C."/>
            <person name="Balan V."/>
            <person name="Dale B.E."/>
            <person name="Jeffries T.W."/>
            <person name="Zinkel R."/>
            <person name="Barry K.W."/>
            <person name="Grigoriev I.V."/>
            <person name="Gasch A.P."/>
        </authorList>
    </citation>
    <scope>NUCLEOTIDE SEQUENCE [LARGE SCALE GENOMIC DNA]</scope>
    <source>
        <strain evidence="2">ATCC 10573 / BCRC 21748 / CBS 615 / JCM 9827 / NBRC 10315 / NRRL Y-1498 / VKM Y-70</strain>
    </source>
</reference>
<protein>
    <submittedName>
        <fullName evidence="1">Uncharacterized protein</fullName>
    </submittedName>
</protein>
<dbReference type="RefSeq" id="XP_006685918.1">
    <property type="nucleotide sequence ID" value="XM_006685855.1"/>
</dbReference>
<sequence>MLRFIRSKSISSISKQLVTGEVPITKALLENSLENQDFHELKSILKANSKLLTTPVKNELCNLIPNDFSIYYLLKDHVFTNEQLANLIKHNPERVDTSWELFHRHGNGHNDSVSQELITKLIREPSTGDWAKVLYLYHQLSNPGSVREVVFNKLTEASPQLLPYFDFPASFLTEKIKNLDGILFFIVFSQLLGTNVELEYYPKAIDNFIELEENPEFVQSYKRLAKTDISFQDHSLKDIVDYIETNKLDTDQRPESLLIRLKLMELYGMEFKDFETLLKKFHHYQAHADFGVEFIQNIISQAYCLKAFEEKNKDIFPIVDALLLENIPIKLLQSMILSSSVLGTERPLEIYNKYIQEVSAKPNEYTGRSPFGLLNESIILAFLYNNDRDFAHIIFDKVSMSGKLSESEVAIIKKVFKVYGDAFEEEDRWESAQPKLHSYIAGVIRDL</sequence>
<dbReference type="eggNOG" id="ENOG502QVKH">
    <property type="taxonomic scope" value="Eukaryota"/>
</dbReference>
<proteinExistence type="predicted"/>
<dbReference type="GeneID" id="18246996"/>